<dbReference type="EMBL" id="CP020773">
    <property type="protein sequence ID" value="ARJ51758.1"/>
    <property type="molecule type" value="Genomic_DNA"/>
</dbReference>
<evidence type="ECO:0000256" key="1">
    <source>
        <dbReference type="SAM" id="SignalP"/>
    </source>
</evidence>
<organism evidence="2 3">
    <name type="scientific">Staphylococcus lutrae</name>
    <dbReference type="NCBI Taxonomy" id="155085"/>
    <lineage>
        <taxon>Bacteria</taxon>
        <taxon>Bacillati</taxon>
        <taxon>Bacillota</taxon>
        <taxon>Bacilli</taxon>
        <taxon>Bacillales</taxon>
        <taxon>Staphylococcaceae</taxon>
        <taxon>Staphylococcus</taxon>
    </lineage>
</organism>
<sequence length="160" mass="18394">MKRIFFLLFASILVLSACGNDGSKNDDKRLTDEQKLEKSIKNEVGEKNFSKIIYNENDKIVAITLKDFSGFNKDSVVREMQDGAGKAVLGVKKTKLNIDNVVISVEKKTEDNKLNKHNNIILKMSFDKDLIKNLNKDNIYKIRENARSYANNYWLDPNFK</sequence>
<protein>
    <recommendedName>
        <fullName evidence="4">Lipoprotein</fullName>
    </recommendedName>
</protein>
<dbReference type="Proteomes" id="UP000242864">
    <property type="component" value="Chromosome"/>
</dbReference>
<dbReference type="AlphaFoldDB" id="A0AAC9RPR2"/>
<proteinExistence type="predicted"/>
<evidence type="ECO:0000313" key="3">
    <source>
        <dbReference type="Proteomes" id="UP000242864"/>
    </source>
</evidence>
<dbReference type="RefSeq" id="WP_085238208.1">
    <property type="nucleotide sequence ID" value="NZ_CP020773.1"/>
</dbReference>
<keyword evidence="1" id="KW-0732">Signal</keyword>
<reference evidence="2 3" key="1">
    <citation type="submission" date="2017-04" db="EMBL/GenBank/DDBJ databases">
        <authorList>
            <person name="Veseli I.A."/>
            <person name="Tang C."/>
            <person name="Pombert J.-F."/>
        </authorList>
    </citation>
    <scope>NUCLEOTIDE SEQUENCE [LARGE SCALE GENOMIC DNA]</scope>
    <source>
        <strain evidence="2 3">ATCC 700373</strain>
    </source>
</reference>
<accession>A0AAC9RPR2</accession>
<name>A0AAC9RPR2_9STAP</name>
<evidence type="ECO:0000313" key="2">
    <source>
        <dbReference type="EMBL" id="ARJ51758.1"/>
    </source>
</evidence>
<gene>
    <name evidence="2" type="ORF">B5P37_10745</name>
</gene>
<dbReference type="KEGG" id="slz:B5P37_10745"/>
<keyword evidence="3" id="KW-1185">Reference proteome</keyword>
<feature type="chain" id="PRO_5042056647" description="Lipoprotein" evidence="1">
    <location>
        <begin position="20"/>
        <end position="160"/>
    </location>
</feature>
<dbReference type="PROSITE" id="PS51257">
    <property type="entry name" value="PROKAR_LIPOPROTEIN"/>
    <property type="match status" value="1"/>
</dbReference>
<evidence type="ECO:0008006" key="4">
    <source>
        <dbReference type="Google" id="ProtNLM"/>
    </source>
</evidence>
<feature type="signal peptide" evidence="1">
    <location>
        <begin position="1"/>
        <end position="19"/>
    </location>
</feature>